<feature type="domain" description="VWFA" evidence="7">
    <location>
        <begin position="988"/>
        <end position="1160"/>
    </location>
</feature>
<keyword evidence="4" id="KW-0677">Repeat</keyword>
<dbReference type="PROSITE" id="PS50234">
    <property type="entry name" value="VWFA"/>
    <property type="match status" value="8"/>
</dbReference>
<evidence type="ECO:0000313" key="8">
    <source>
        <dbReference type="EMBL" id="KAK5604841.1"/>
    </source>
</evidence>
<feature type="chain" id="PRO_5043608942" description="VWFA domain-containing protein" evidence="6">
    <location>
        <begin position="22"/>
        <end position="1601"/>
    </location>
</feature>
<dbReference type="InterPro" id="IPR036465">
    <property type="entry name" value="vWFA_dom_sf"/>
</dbReference>
<feature type="domain" description="VWFA" evidence="7">
    <location>
        <begin position="1396"/>
        <end position="1577"/>
    </location>
</feature>
<name>A0AAV9R4Z7_9TELE</name>
<reference evidence="8 9" key="1">
    <citation type="submission" date="2021-06" db="EMBL/GenBank/DDBJ databases">
        <authorList>
            <person name="Palmer J.M."/>
        </authorList>
    </citation>
    <scope>NUCLEOTIDE SEQUENCE [LARGE SCALE GENOMIC DNA]</scope>
    <source>
        <strain evidence="8 9">MEX-2019</strain>
        <tissue evidence="8">Muscle</tissue>
    </source>
</reference>
<dbReference type="EMBL" id="JAHHUM010002323">
    <property type="protein sequence ID" value="KAK5604841.1"/>
    <property type="molecule type" value="Genomic_DNA"/>
</dbReference>
<feature type="domain" description="VWFA" evidence="7">
    <location>
        <begin position="1176"/>
        <end position="1349"/>
    </location>
</feature>
<dbReference type="PANTHER" id="PTHR24020">
    <property type="entry name" value="COLLAGEN ALPHA"/>
    <property type="match status" value="1"/>
</dbReference>
<organism evidence="8 9">
    <name type="scientific">Crenichthys baileyi</name>
    <name type="common">White River springfish</name>
    <dbReference type="NCBI Taxonomy" id="28760"/>
    <lineage>
        <taxon>Eukaryota</taxon>
        <taxon>Metazoa</taxon>
        <taxon>Chordata</taxon>
        <taxon>Craniata</taxon>
        <taxon>Vertebrata</taxon>
        <taxon>Euteleostomi</taxon>
        <taxon>Actinopterygii</taxon>
        <taxon>Neopterygii</taxon>
        <taxon>Teleostei</taxon>
        <taxon>Neoteleostei</taxon>
        <taxon>Acanthomorphata</taxon>
        <taxon>Ovalentaria</taxon>
        <taxon>Atherinomorphae</taxon>
        <taxon>Cyprinodontiformes</taxon>
        <taxon>Goodeidae</taxon>
        <taxon>Crenichthys</taxon>
    </lineage>
</organism>
<evidence type="ECO:0000259" key="7">
    <source>
        <dbReference type="PROSITE" id="PS50234"/>
    </source>
</evidence>
<dbReference type="SMART" id="SM00327">
    <property type="entry name" value="VWA"/>
    <property type="match status" value="8"/>
</dbReference>
<dbReference type="Pfam" id="PF00092">
    <property type="entry name" value="VWA"/>
    <property type="match status" value="7"/>
</dbReference>
<dbReference type="CDD" id="cd01472">
    <property type="entry name" value="vWA_collagen"/>
    <property type="match status" value="3"/>
</dbReference>
<dbReference type="PANTHER" id="PTHR24020:SF86">
    <property type="entry name" value="COLLAGEN, TYPE VI, ALPHA 4"/>
    <property type="match status" value="1"/>
</dbReference>
<protein>
    <recommendedName>
        <fullName evidence="7">VWFA domain-containing protein</fullName>
    </recommendedName>
</protein>
<dbReference type="Pfam" id="PF13768">
    <property type="entry name" value="VWA_3"/>
    <property type="match status" value="1"/>
</dbReference>
<dbReference type="PRINTS" id="PR00453">
    <property type="entry name" value="VWFADOMAIN"/>
</dbReference>
<evidence type="ECO:0000313" key="9">
    <source>
        <dbReference type="Proteomes" id="UP001311232"/>
    </source>
</evidence>
<evidence type="ECO:0000256" key="6">
    <source>
        <dbReference type="SAM" id="SignalP"/>
    </source>
</evidence>
<feature type="domain" description="VWFA" evidence="7">
    <location>
        <begin position="619"/>
        <end position="789"/>
    </location>
</feature>
<evidence type="ECO:0000256" key="4">
    <source>
        <dbReference type="ARBA" id="ARBA00022737"/>
    </source>
</evidence>
<dbReference type="InterPro" id="IPR050525">
    <property type="entry name" value="ECM_Assembly_Org"/>
</dbReference>
<keyword evidence="5" id="KW-0325">Glycoprotein</keyword>
<evidence type="ECO:0000256" key="3">
    <source>
        <dbReference type="ARBA" id="ARBA00022729"/>
    </source>
</evidence>
<keyword evidence="2" id="KW-0964">Secreted</keyword>
<dbReference type="Proteomes" id="UP001311232">
    <property type="component" value="Unassembled WGS sequence"/>
</dbReference>
<proteinExistence type="predicted"/>
<accession>A0AAV9R4Z7</accession>
<evidence type="ECO:0000256" key="2">
    <source>
        <dbReference type="ARBA" id="ARBA00022525"/>
    </source>
</evidence>
<feature type="domain" description="VWFA" evidence="7">
    <location>
        <begin position="801"/>
        <end position="970"/>
    </location>
</feature>
<dbReference type="Gene3D" id="3.40.50.410">
    <property type="entry name" value="von Willebrand factor, type A domain"/>
    <property type="match status" value="8"/>
</dbReference>
<evidence type="ECO:0000256" key="1">
    <source>
        <dbReference type="ARBA" id="ARBA00004613"/>
    </source>
</evidence>
<feature type="domain" description="VWFA" evidence="7">
    <location>
        <begin position="228"/>
        <end position="417"/>
    </location>
</feature>
<feature type="domain" description="VWFA" evidence="7">
    <location>
        <begin position="33"/>
        <end position="207"/>
    </location>
</feature>
<comment type="subcellular location">
    <subcellularLocation>
        <location evidence="1">Secreted</location>
    </subcellularLocation>
</comment>
<dbReference type="SUPFAM" id="SSF53300">
    <property type="entry name" value="vWA-like"/>
    <property type="match status" value="8"/>
</dbReference>
<sequence length="1601" mass="176875">MRGRAVLLSIILAAGFFAVSAQPVECEAVTVGDIVFLVDSSGSIGTENFKEVRAFLSKVIENLDIGPDKVRVGLAQYGNDPVQEFLLKDHMDKTSLLAAVDKITFLDSGTETGKAINFIRGRYFTAEGGSRASQRVPQIAVVMSDGESSDDVAIPAKRLREHGVLVFAIGVGSYDSKQLEIIANHPSEDFVFTSDTFQALQGLRNTLLKSVCTSLEAQREALTERFADIFFLVDSALPQRQFILFRNELIRFIDQLDVGQSSYRVGLAQYGPDVKVEFYLNAHKSQAQYTRAVKSLQLLQQPGQAQNLGGALEFAAADFFRPEKGGRANQGARQFLVVVLGKDFKESVFSSAKKVKSEGVVVVTMSVSVPIEAMLSFTSEQFAFNSLRITQLMDVFTTEEVEVVTEDCRRVNTADIVFIITEAEGVGTGNFKLIRSFVQSLISSLNVDQARVRVGIVTYSDTPKVHAYLNSLQDRAEALQLINLIPYRGGGTKTGAALRTSLDSVFTQKHGSRKDVQKVAIVITDGKSQDSVKKVAVELHRVPVRVFAIGVKQDTTELQDMASYPTNRHVFAMNSFTQLKPLKQILQKSICSVIIQGSVNSFKNSRDVKEACEQKDEANIFFLIDDSDSIDISDLSDTKEFITDFMKTFRIGPSQVRLGLVKYSDSPTLQFALTKYSSISDLKKALKNIQHEGGGTNTGRALTSMESRLLVASRQGPTYLIVITAGRSADKVKGPAERIRAQDVMVFAVGVNNSNKAQLQEISGDPVRTFNVPDYHFLKWIKNEILRQICGPEVCKDAPSDIIFLTESSERISQADFKKMKEFMKSAVNKSIVGLDDMRVGVMQFSTDHKLEFPLNKYSSKADILGAIDNMKQLNGGVATGRALSEVLKYFSASEGGRPNLRKNLVLITFSGATDDLIGPAKDLRKSNVSIFSIGVVGGNYTQLSEISGYSDRVINEVNVDLIQELDGILALKFCDPHRDCKKVQKADIIFLVDGSSSIVNHFGSMRIFMESIVNRTLVSRNSTRFGAILYSNDPEIKFSLNTFNSRGEVLNAIKALVPPSQNTYTGKALNYALQFFNEEHGGRRRLNVPQILMVITDGEAHDNDLLEGYSNQLRAKNITVLSIGVQNANMNELLIMAGSEERVFFVEDFKKLETLYKNLSGVICNTTKPSCEQMDVVFLLDRSGSINTSDYQIMKNFTAEVVNSFNVAKNLVHFGLAQFSKDPKDEFYLNQHYNQKEIVDKILQLSYMGGDTQLGKALSFVKKYFNPLWGSRKDVPQTLVVFSDGNSHDDVEDAGDELRRRRIDVLAVAIGDVFDVQLLQITGDPQKIINVGKVEDLPGFKKKVVDAICKEPKDDPDVDPDVDPYVDPDVDPYVDPDVDPYVDPDVDPDTNCTIDIAIGFDISGGRAFSVPLFRLISPLQEIVRSVSTVSDLCCSASVQTRISFSIIDVDGGSLYVTDFETYNEDVLRKVLDFSWSQATLFNSALLKYFNVKFKSKSTAKVKILVIFSDGLDDNVMKLKQESELLRTSGVSALLTVALEDTHASELQTVEFGRGHNYQVPLSISLPSISSTILQHIVSAHAKRCQSSSILKGAEVAIKSL</sequence>
<evidence type="ECO:0000256" key="5">
    <source>
        <dbReference type="ARBA" id="ARBA00023180"/>
    </source>
</evidence>
<dbReference type="GO" id="GO:0005576">
    <property type="term" value="C:extracellular region"/>
    <property type="evidence" value="ECO:0007669"/>
    <property type="project" value="UniProtKB-SubCell"/>
</dbReference>
<dbReference type="InterPro" id="IPR002035">
    <property type="entry name" value="VWF_A"/>
</dbReference>
<keyword evidence="9" id="KW-1185">Reference proteome</keyword>
<feature type="signal peptide" evidence="6">
    <location>
        <begin position="1"/>
        <end position="21"/>
    </location>
</feature>
<gene>
    <name evidence="8" type="ORF">CRENBAI_008927</name>
</gene>
<dbReference type="FunFam" id="3.40.50.410:FF:000004">
    <property type="entry name" value="collagen alpha-6(VI) chain"/>
    <property type="match status" value="4"/>
</dbReference>
<comment type="caution">
    <text evidence="8">The sequence shown here is derived from an EMBL/GenBank/DDBJ whole genome shotgun (WGS) entry which is preliminary data.</text>
</comment>
<feature type="domain" description="VWFA" evidence="7">
    <location>
        <begin position="415"/>
        <end position="590"/>
    </location>
</feature>
<keyword evidence="3 6" id="KW-0732">Signal</keyword>